<dbReference type="RefSeq" id="WP_071316088.1">
    <property type="nucleotide sequence ID" value="NZ_CP063356.2"/>
</dbReference>
<name>A0A1S2MDF8_9BACI</name>
<organism evidence="4 6">
    <name type="scientific">Anaerobacillus isosaccharinicus</name>
    <dbReference type="NCBI Taxonomy" id="1532552"/>
    <lineage>
        <taxon>Bacteria</taxon>
        <taxon>Bacillati</taxon>
        <taxon>Bacillota</taxon>
        <taxon>Bacilli</taxon>
        <taxon>Bacillales</taxon>
        <taxon>Bacillaceae</taxon>
        <taxon>Anaerobacillus</taxon>
    </lineage>
</organism>
<dbReference type="SMART" id="SM00739">
    <property type="entry name" value="KOW"/>
    <property type="match status" value="1"/>
</dbReference>
<dbReference type="PROSITE" id="PS01108">
    <property type="entry name" value="RIBOSOMAL_L24"/>
    <property type="match status" value="1"/>
</dbReference>
<proteinExistence type="predicted"/>
<dbReference type="InterPro" id="IPR018690">
    <property type="entry name" value="DUF2187"/>
</dbReference>
<accession>A0A1S2MDF8</accession>
<feature type="domain" description="KOW" evidence="3">
    <location>
        <begin position="8"/>
        <end position="35"/>
    </location>
</feature>
<reference evidence="4 6" key="1">
    <citation type="submission" date="2016-10" db="EMBL/GenBank/DDBJ databases">
        <title>Draft genome sequences of four alkaliphilic bacteria belonging to the Anaerobacillus genus.</title>
        <authorList>
            <person name="Bassil N.M."/>
            <person name="Lloyd J.R."/>
        </authorList>
    </citation>
    <scope>NUCLEOTIDE SEQUENCE [LARGE SCALE GENOMIC DNA]</scope>
    <source>
        <strain evidence="4 6">NB2006</strain>
    </source>
</reference>
<dbReference type="GO" id="GO:0005840">
    <property type="term" value="C:ribosome"/>
    <property type="evidence" value="ECO:0007669"/>
    <property type="project" value="InterPro"/>
</dbReference>
<dbReference type="EMBL" id="CP063356">
    <property type="protein sequence ID" value="QOY35089.1"/>
    <property type="molecule type" value="Genomic_DNA"/>
</dbReference>
<dbReference type="InterPro" id="IPR005825">
    <property type="entry name" value="Ribosomal_uL24_CS"/>
</dbReference>
<dbReference type="Proteomes" id="UP000180175">
    <property type="component" value="Chromosome"/>
</dbReference>
<keyword evidence="6" id="KW-1185">Reference proteome</keyword>
<evidence type="ECO:0000313" key="4">
    <source>
        <dbReference type="EMBL" id="OIJ22699.1"/>
    </source>
</evidence>
<protein>
    <submittedName>
        <fullName evidence="5">DUF2187 family protein</fullName>
    </submittedName>
</protein>
<evidence type="ECO:0000259" key="3">
    <source>
        <dbReference type="SMART" id="SM00739"/>
    </source>
</evidence>
<dbReference type="GO" id="GO:0019843">
    <property type="term" value="F:rRNA binding"/>
    <property type="evidence" value="ECO:0007669"/>
    <property type="project" value="UniProtKB-KW"/>
</dbReference>
<dbReference type="OrthoDB" id="2887719at2"/>
<dbReference type="AlphaFoldDB" id="A0A1S2MDF8"/>
<reference evidence="5" key="4">
    <citation type="submission" date="2020-10" db="EMBL/GenBank/DDBJ databases">
        <authorList>
            <person name="Bassil N.M."/>
            <person name="Lloyd J.R."/>
        </authorList>
    </citation>
    <scope>NUCLEOTIDE SEQUENCE</scope>
    <source>
        <strain evidence="5">NB2006</strain>
    </source>
</reference>
<sequence>MTEEIEIPFQPGDNIEILDGSFKGEKGTIIAVYNNSSAIELTTKETNGKPRKTVISHKHYKLTT</sequence>
<dbReference type="GO" id="GO:0006412">
    <property type="term" value="P:translation"/>
    <property type="evidence" value="ECO:0007669"/>
    <property type="project" value="InterPro"/>
</dbReference>
<evidence type="ECO:0000256" key="2">
    <source>
        <dbReference type="ARBA" id="ARBA00022884"/>
    </source>
</evidence>
<dbReference type="InterPro" id="IPR005824">
    <property type="entry name" value="KOW"/>
</dbReference>
<evidence type="ECO:0000256" key="1">
    <source>
        <dbReference type="ARBA" id="ARBA00022730"/>
    </source>
</evidence>
<evidence type="ECO:0000313" key="6">
    <source>
        <dbReference type="Proteomes" id="UP000180175"/>
    </source>
</evidence>
<dbReference type="GO" id="GO:0003735">
    <property type="term" value="F:structural constituent of ribosome"/>
    <property type="evidence" value="ECO:0007669"/>
    <property type="project" value="InterPro"/>
</dbReference>
<reference evidence="5 6" key="2">
    <citation type="journal article" date="2017" name="Genome Announc.">
        <title>Draft Genome Sequences of Four Alkaliphilic Bacteria Belonging to the Anaerobacillus Genus.</title>
        <authorList>
            <person name="Bassil N.M."/>
            <person name="Lloyd J.R."/>
        </authorList>
    </citation>
    <scope>NUCLEOTIDE SEQUENCE [LARGE SCALE GENOMIC DNA]</scope>
    <source>
        <strain evidence="5 6">NB2006</strain>
    </source>
</reference>
<dbReference type="InterPro" id="IPR008991">
    <property type="entry name" value="Translation_prot_SH3-like_sf"/>
</dbReference>
<gene>
    <name evidence="5" type="ORF">AWH56_020665</name>
    <name evidence="4" type="ORF">AWH56_05060</name>
</gene>
<dbReference type="InterPro" id="IPR014722">
    <property type="entry name" value="Rib_uL2_dom2"/>
</dbReference>
<dbReference type="KEGG" id="aia:AWH56_020665"/>
<keyword evidence="1" id="KW-0699">rRNA-binding</keyword>
<dbReference type="EMBL" id="LQXD01000035">
    <property type="protein sequence ID" value="OIJ22699.1"/>
    <property type="molecule type" value="Genomic_DNA"/>
</dbReference>
<evidence type="ECO:0000313" key="5">
    <source>
        <dbReference type="EMBL" id="QOY35089.1"/>
    </source>
</evidence>
<dbReference type="Pfam" id="PF09953">
    <property type="entry name" value="DUF2187"/>
    <property type="match status" value="1"/>
</dbReference>
<dbReference type="SUPFAM" id="SSF50104">
    <property type="entry name" value="Translation proteins SH3-like domain"/>
    <property type="match status" value="1"/>
</dbReference>
<dbReference type="Gene3D" id="2.30.30.30">
    <property type="match status" value="1"/>
</dbReference>
<keyword evidence="2" id="KW-0694">RNA-binding</keyword>
<reference evidence="5 6" key="3">
    <citation type="journal article" date="2019" name="Int. J. Syst. Evol. Microbiol.">
        <title>Anaerobacillus isosaccharinicus sp. nov., an alkaliphilic bacterium which degrades isosaccharinic acid.</title>
        <authorList>
            <person name="Bassil N.M."/>
            <person name="Lloyd J.R."/>
        </authorList>
    </citation>
    <scope>NUCLEOTIDE SEQUENCE [LARGE SCALE GENOMIC DNA]</scope>
    <source>
        <strain evidence="5 6">NB2006</strain>
    </source>
</reference>